<evidence type="ECO:0000256" key="1">
    <source>
        <dbReference type="ARBA" id="ARBA00003863"/>
    </source>
</evidence>
<gene>
    <name evidence="3" type="ORF">A6M21_09910</name>
</gene>
<dbReference type="RefSeq" id="WP_066668137.1">
    <property type="nucleotide sequence ID" value="NZ_LYVF01000158.1"/>
</dbReference>
<dbReference type="Gene3D" id="6.10.10.80">
    <property type="entry name" value="Small, acid-soluble spore protein, alpha/beta type-like"/>
    <property type="match status" value="1"/>
</dbReference>
<dbReference type="InterPro" id="IPR038300">
    <property type="entry name" value="SASP_sf_alpha/beta"/>
</dbReference>
<evidence type="ECO:0000313" key="3">
    <source>
        <dbReference type="EMBL" id="OAT81716.1"/>
    </source>
</evidence>
<dbReference type="GO" id="GO:0003690">
    <property type="term" value="F:double-stranded DNA binding"/>
    <property type="evidence" value="ECO:0007669"/>
    <property type="project" value="InterPro"/>
</dbReference>
<evidence type="ECO:0000256" key="2">
    <source>
        <dbReference type="ARBA" id="ARBA00022969"/>
    </source>
</evidence>
<comment type="caution">
    <text evidence="3">The sequence shown here is derived from an EMBL/GenBank/DDBJ whole genome shotgun (WGS) entry which is preliminary data.</text>
</comment>
<dbReference type="PANTHER" id="PTHR36107:SF1">
    <property type="entry name" value="SMALL, ACID-SOLUBLE SPORE PROTEIN A"/>
    <property type="match status" value="1"/>
</dbReference>
<reference evidence="3 4" key="1">
    <citation type="submission" date="2016-04" db="EMBL/GenBank/DDBJ databases">
        <authorList>
            <person name="Evans L.H."/>
            <person name="Alamgir A."/>
            <person name="Owens N."/>
            <person name="Weber N.D."/>
            <person name="Virtaneva K."/>
            <person name="Barbian K."/>
            <person name="Babar A."/>
            <person name="Rosenke K."/>
        </authorList>
    </citation>
    <scope>NUCLEOTIDE SEQUENCE [LARGE SCALE GENOMIC DNA]</scope>
    <source>
        <strain evidence="3 4">LMa1</strain>
    </source>
</reference>
<dbReference type="EMBL" id="LYVF01000158">
    <property type="protein sequence ID" value="OAT81716.1"/>
    <property type="molecule type" value="Genomic_DNA"/>
</dbReference>
<dbReference type="InterPro" id="IPR050847">
    <property type="entry name" value="SASP_DNA-binding"/>
</dbReference>
<keyword evidence="4" id="KW-1185">Reference proteome</keyword>
<name>A0A1B7LEQ8_9FIRM</name>
<keyword evidence="2" id="KW-0749">Sporulation</keyword>
<dbReference type="GO" id="GO:0006265">
    <property type="term" value="P:DNA topological change"/>
    <property type="evidence" value="ECO:0007669"/>
    <property type="project" value="InterPro"/>
</dbReference>
<dbReference type="STRING" id="1838280.A6M21_09910"/>
<organism evidence="3 4">
    <name type="scientific">Desulfotomaculum copahuensis</name>
    <dbReference type="NCBI Taxonomy" id="1838280"/>
    <lineage>
        <taxon>Bacteria</taxon>
        <taxon>Bacillati</taxon>
        <taxon>Bacillota</taxon>
        <taxon>Clostridia</taxon>
        <taxon>Eubacteriales</taxon>
        <taxon>Desulfotomaculaceae</taxon>
        <taxon>Desulfotomaculum</taxon>
    </lineage>
</organism>
<comment type="function">
    <text evidence="1">SASP are bound to spore DNA. They are double-stranded DNA-binding proteins that cause DNA to change to an a-like conformation. They protect the DNA backbone from chemical and enzymatic cleavage and are thus involved in dormant spore's high resistance to UV light.</text>
</comment>
<dbReference type="GO" id="GO:0030435">
    <property type="term" value="P:sporulation resulting in formation of a cellular spore"/>
    <property type="evidence" value="ECO:0007669"/>
    <property type="project" value="UniProtKB-KW"/>
</dbReference>
<dbReference type="OrthoDB" id="1683773at2"/>
<evidence type="ECO:0000313" key="4">
    <source>
        <dbReference type="Proteomes" id="UP000078532"/>
    </source>
</evidence>
<dbReference type="Proteomes" id="UP000078532">
    <property type="component" value="Unassembled WGS sequence"/>
</dbReference>
<protein>
    <submittedName>
        <fullName evidence="3">Spore protein</fullName>
    </submittedName>
</protein>
<proteinExistence type="predicted"/>
<dbReference type="AlphaFoldDB" id="A0A1B7LEQ8"/>
<accession>A0A1B7LEQ8</accession>
<dbReference type="PANTHER" id="PTHR36107">
    <property type="entry name" value="SMALL, ACID-SOLUBLE SPORE PROTEIN A"/>
    <property type="match status" value="1"/>
</dbReference>
<dbReference type="Pfam" id="PF00269">
    <property type="entry name" value="SASP"/>
    <property type="match status" value="1"/>
</dbReference>
<dbReference type="InterPro" id="IPR001448">
    <property type="entry name" value="SASP_alpha/beta-type"/>
</dbReference>
<sequence>MALGQKRNQMVVPQATAAMEQFKWETANELGIQVPQSGYMGDLPSRVNGAIGGNMVKKMIAAYEQSLAGGAQPPTPQVTNARTTP</sequence>